<feature type="domain" description="DUF4349" evidence="3">
    <location>
        <begin position="48"/>
        <end position="251"/>
    </location>
</feature>
<keyword evidence="2" id="KW-0472">Membrane</keyword>
<dbReference type="Proteomes" id="UP000253517">
    <property type="component" value="Unassembled WGS sequence"/>
</dbReference>
<sequence>MVFIALLFFASCNSPTTNSNYTQKSIQEYADAVNPISENQSSEEYSNRLLIKNGSIRFRTEDWTQSKETITHHLKTFGGSIVHENIDTYDYSVNVYLDCKVPSDNFDEFLNLLEKDLGKPESKSIRVEDVTKYYRDTEARIQNKKELEIRYRELLKQAKTIAEILEIESKLNEIRFEIEQYEQLLKNYDAQISYSQLSINLFQETKRDFQFAKRIFRSISNGWDNFLWFLIGLVELWPFLIAIAIFILFYRKKRSKAKD</sequence>
<proteinExistence type="predicted"/>
<keyword evidence="5" id="KW-1185">Reference proteome</keyword>
<organism evidence="4 5">
    <name type="scientific">Schleiferia thermophila</name>
    <dbReference type="NCBI Taxonomy" id="884107"/>
    <lineage>
        <taxon>Bacteria</taxon>
        <taxon>Pseudomonadati</taxon>
        <taxon>Bacteroidota</taxon>
        <taxon>Flavobacteriia</taxon>
        <taxon>Flavobacteriales</taxon>
        <taxon>Schleiferiaceae</taxon>
        <taxon>Schleiferia</taxon>
    </lineage>
</organism>
<dbReference type="AlphaFoldDB" id="A0A369ABF0"/>
<evidence type="ECO:0000259" key="3">
    <source>
        <dbReference type="Pfam" id="PF14257"/>
    </source>
</evidence>
<dbReference type="EMBL" id="QPJS01000001">
    <property type="protein sequence ID" value="RCX05407.1"/>
    <property type="molecule type" value="Genomic_DNA"/>
</dbReference>
<gene>
    <name evidence="4" type="ORF">DES35_101692</name>
</gene>
<keyword evidence="2" id="KW-1133">Transmembrane helix</keyword>
<dbReference type="InterPro" id="IPR025645">
    <property type="entry name" value="DUF4349"/>
</dbReference>
<keyword evidence="1" id="KW-0175">Coiled coil</keyword>
<evidence type="ECO:0000256" key="2">
    <source>
        <dbReference type="SAM" id="Phobius"/>
    </source>
</evidence>
<dbReference type="Pfam" id="PF14257">
    <property type="entry name" value="DUF4349"/>
    <property type="match status" value="1"/>
</dbReference>
<feature type="transmembrane region" description="Helical" evidence="2">
    <location>
        <begin position="226"/>
        <end position="250"/>
    </location>
</feature>
<accession>A0A369ABF0</accession>
<name>A0A369ABF0_9FLAO</name>
<comment type="caution">
    <text evidence="4">The sequence shown here is derived from an EMBL/GenBank/DDBJ whole genome shotgun (WGS) entry which is preliminary data.</text>
</comment>
<feature type="coiled-coil region" evidence="1">
    <location>
        <begin position="144"/>
        <end position="191"/>
    </location>
</feature>
<evidence type="ECO:0000313" key="4">
    <source>
        <dbReference type="EMBL" id="RCX05407.1"/>
    </source>
</evidence>
<reference evidence="4 5" key="1">
    <citation type="submission" date="2018-07" db="EMBL/GenBank/DDBJ databases">
        <title>Genomic Encyclopedia of Type Strains, Phase IV (KMG-IV): sequencing the most valuable type-strain genomes for metagenomic binning, comparative biology and taxonomic classification.</title>
        <authorList>
            <person name="Goeker M."/>
        </authorList>
    </citation>
    <scope>NUCLEOTIDE SEQUENCE [LARGE SCALE GENOMIC DNA]</scope>
    <source>
        <strain evidence="4 5">DSM 21410</strain>
    </source>
</reference>
<evidence type="ECO:0000256" key="1">
    <source>
        <dbReference type="SAM" id="Coils"/>
    </source>
</evidence>
<keyword evidence="2" id="KW-0812">Transmembrane</keyword>
<evidence type="ECO:0000313" key="5">
    <source>
        <dbReference type="Proteomes" id="UP000253517"/>
    </source>
</evidence>
<protein>
    <submittedName>
        <fullName evidence="4">Uncharacterized protein DUF4349</fullName>
    </submittedName>
</protein>